<feature type="binding site" evidence="10">
    <location>
        <begin position="17"/>
        <end position="22"/>
    </location>
    <ligand>
        <name>substrate</name>
    </ligand>
</feature>
<sequence>MSENQTAVPLLVILGPTASGKTHLSVKVAAMLGGEVISADSRQVYKDMDIGTGKDLAEYQLNGEEIPYHLIDIMDAGEQYNVNAFQKDFETAYETVLSNGHVPILCGGTGFYILSLLKGHAYASIPVNEALRTELEALPKELLLARFEHYKTAYQQLADTSTRKRLIRAIEISEFLTHNHAEKAFTEKPAYGYIVFGLNPPVEIRRDRISKRLRTRLEHGLIEEVKALLERGLTAEQLIYYGLEYKWITLYLTGELQYEEMVVRLETEIHRFAKRQMTFFRKMEKDGINIHWLDSERSADEQAATVASLYQQYSALK</sequence>
<keyword evidence="6 10" id="KW-0547">Nucleotide-binding</keyword>
<keyword evidence="8 10" id="KW-0460">Magnesium</keyword>
<dbReference type="InterPro" id="IPR018022">
    <property type="entry name" value="IPT"/>
</dbReference>
<comment type="catalytic activity">
    <reaction evidence="9 10 11">
        <text>adenosine(37) in tRNA + dimethylallyl diphosphate = N(6)-dimethylallyladenosine(37) in tRNA + diphosphate</text>
        <dbReference type="Rhea" id="RHEA:26482"/>
        <dbReference type="Rhea" id="RHEA-COMP:10162"/>
        <dbReference type="Rhea" id="RHEA-COMP:10375"/>
        <dbReference type="ChEBI" id="CHEBI:33019"/>
        <dbReference type="ChEBI" id="CHEBI:57623"/>
        <dbReference type="ChEBI" id="CHEBI:74411"/>
        <dbReference type="ChEBI" id="CHEBI:74415"/>
        <dbReference type="EC" id="2.5.1.75"/>
    </reaction>
</comment>
<dbReference type="PANTHER" id="PTHR11088">
    <property type="entry name" value="TRNA DIMETHYLALLYLTRANSFERASE"/>
    <property type="match status" value="1"/>
</dbReference>
<evidence type="ECO:0000313" key="15">
    <source>
        <dbReference type="Proteomes" id="UP001139411"/>
    </source>
</evidence>
<accession>A0A9X1QC37</accession>
<protein>
    <recommendedName>
        <fullName evidence="10">tRNA dimethylallyltransferase</fullName>
        <ecNumber evidence="10">2.5.1.75</ecNumber>
    </recommendedName>
    <alternativeName>
        <fullName evidence="10">Dimethylallyl diphosphate:tRNA dimethylallyltransferase</fullName>
        <shortName evidence="10">DMAPP:tRNA dimethylallyltransferase</shortName>
        <shortName evidence="10">DMATase</shortName>
    </alternativeName>
    <alternativeName>
        <fullName evidence="10">Isopentenyl-diphosphate:tRNA isopentenyltransferase</fullName>
        <shortName evidence="10">IPP transferase</shortName>
        <shortName evidence="10">IPPT</shortName>
        <shortName evidence="10">IPTase</shortName>
    </alternativeName>
</protein>
<dbReference type="Pfam" id="PF01715">
    <property type="entry name" value="IPPT"/>
    <property type="match status" value="1"/>
</dbReference>
<dbReference type="EMBL" id="JAKFFV010000003">
    <property type="protein sequence ID" value="MCF2497673.1"/>
    <property type="molecule type" value="Genomic_DNA"/>
</dbReference>
<feature type="site" description="Interaction with substrate tRNA" evidence="10">
    <location>
        <position position="109"/>
    </location>
</feature>
<reference evidence="14" key="1">
    <citation type="submission" date="2022-01" db="EMBL/GenBank/DDBJ databases">
        <title>Novel species in genus Dyadobacter.</title>
        <authorList>
            <person name="Ma C."/>
        </authorList>
    </citation>
    <scope>NUCLEOTIDE SEQUENCE</scope>
    <source>
        <strain evidence="14">CY357</strain>
    </source>
</reference>
<evidence type="ECO:0000256" key="10">
    <source>
        <dbReference type="HAMAP-Rule" id="MF_00185"/>
    </source>
</evidence>
<dbReference type="GO" id="GO:0005524">
    <property type="term" value="F:ATP binding"/>
    <property type="evidence" value="ECO:0007669"/>
    <property type="project" value="UniProtKB-UniRule"/>
</dbReference>
<evidence type="ECO:0000256" key="7">
    <source>
        <dbReference type="ARBA" id="ARBA00022840"/>
    </source>
</evidence>
<evidence type="ECO:0000256" key="13">
    <source>
        <dbReference type="RuleBase" id="RU003785"/>
    </source>
</evidence>
<evidence type="ECO:0000256" key="6">
    <source>
        <dbReference type="ARBA" id="ARBA00022741"/>
    </source>
</evidence>
<dbReference type="InterPro" id="IPR027417">
    <property type="entry name" value="P-loop_NTPase"/>
</dbReference>
<organism evidence="14 15">
    <name type="scientific">Dyadobacter chenhuakuii</name>
    <dbReference type="NCBI Taxonomy" id="2909339"/>
    <lineage>
        <taxon>Bacteria</taxon>
        <taxon>Pseudomonadati</taxon>
        <taxon>Bacteroidota</taxon>
        <taxon>Cytophagia</taxon>
        <taxon>Cytophagales</taxon>
        <taxon>Spirosomataceae</taxon>
        <taxon>Dyadobacter</taxon>
    </lineage>
</organism>
<dbReference type="HAMAP" id="MF_00185">
    <property type="entry name" value="IPP_trans"/>
    <property type="match status" value="1"/>
</dbReference>
<comment type="similarity">
    <text evidence="3 10 13">Belongs to the IPP transferase family.</text>
</comment>
<evidence type="ECO:0000256" key="11">
    <source>
        <dbReference type="RuleBase" id="RU003783"/>
    </source>
</evidence>
<evidence type="ECO:0000256" key="1">
    <source>
        <dbReference type="ARBA" id="ARBA00001946"/>
    </source>
</evidence>
<dbReference type="GO" id="GO:0006400">
    <property type="term" value="P:tRNA modification"/>
    <property type="evidence" value="ECO:0007669"/>
    <property type="project" value="TreeGrafter"/>
</dbReference>
<evidence type="ECO:0000256" key="12">
    <source>
        <dbReference type="RuleBase" id="RU003784"/>
    </source>
</evidence>
<evidence type="ECO:0000256" key="5">
    <source>
        <dbReference type="ARBA" id="ARBA00022694"/>
    </source>
</evidence>
<evidence type="ECO:0000313" key="14">
    <source>
        <dbReference type="EMBL" id="MCF2497673.1"/>
    </source>
</evidence>
<keyword evidence="5 10" id="KW-0819">tRNA processing</keyword>
<comment type="function">
    <text evidence="2 10 12">Catalyzes the transfer of a dimethylallyl group onto the adenine at position 37 in tRNAs that read codons beginning with uridine, leading to the formation of N6-(dimethylallyl)adenosine (i(6)A).</text>
</comment>
<feature type="region of interest" description="Interaction with substrate tRNA" evidence="10">
    <location>
        <begin position="40"/>
        <end position="43"/>
    </location>
</feature>
<gene>
    <name evidence="10 14" type="primary">miaA</name>
    <name evidence="14" type="ORF">L0661_05115</name>
</gene>
<dbReference type="NCBIfam" id="TIGR00174">
    <property type="entry name" value="miaA"/>
    <property type="match status" value="1"/>
</dbReference>
<dbReference type="PANTHER" id="PTHR11088:SF60">
    <property type="entry name" value="TRNA DIMETHYLALLYLTRANSFERASE"/>
    <property type="match status" value="1"/>
</dbReference>
<dbReference type="GO" id="GO:0052381">
    <property type="term" value="F:tRNA dimethylallyltransferase activity"/>
    <property type="evidence" value="ECO:0007669"/>
    <property type="project" value="UniProtKB-UniRule"/>
</dbReference>
<comment type="caution">
    <text evidence="10">Lacks conserved residue(s) required for the propagation of feature annotation.</text>
</comment>
<evidence type="ECO:0000256" key="8">
    <source>
        <dbReference type="ARBA" id="ARBA00022842"/>
    </source>
</evidence>
<feature type="binding site" evidence="10">
    <location>
        <begin position="15"/>
        <end position="22"/>
    </location>
    <ligand>
        <name>ATP</name>
        <dbReference type="ChEBI" id="CHEBI:30616"/>
    </ligand>
</feature>
<keyword evidence="7 10" id="KW-0067">ATP-binding</keyword>
<evidence type="ECO:0000256" key="3">
    <source>
        <dbReference type="ARBA" id="ARBA00005842"/>
    </source>
</evidence>
<comment type="subunit">
    <text evidence="10">Monomer.</text>
</comment>
<dbReference type="EC" id="2.5.1.75" evidence="10"/>
<comment type="caution">
    <text evidence="14">The sequence shown here is derived from an EMBL/GenBank/DDBJ whole genome shotgun (WGS) entry which is preliminary data.</text>
</comment>
<dbReference type="InterPro" id="IPR039657">
    <property type="entry name" value="Dimethylallyltransferase"/>
</dbReference>
<dbReference type="Gene3D" id="1.10.287.890">
    <property type="entry name" value="Crystal structure of tRNA isopentenylpyrophosphate transferase (bh2366) domain"/>
    <property type="match status" value="1"/>
</dbReference>
<name>A0A9X1QC37_9BACT</name>
<dbReference type="SUPFAM" id="SSF52540">
    <property type="entry name" value="P-loop containing nucleoside triphosphate hydrolases"/>
    <property type="match status" value="2"/>
</dbReference>
<comment type="cofactor">
    <cofactor evidence="1 10">
        <name>Mg(2+)</name>
        <dbReference type="ChEBI" id="CHEBI:18420"/>
    </cofactor>
</comment>
<keyword evidence="4 10" id="KW-0808">Transferase</keyword>
<proteinExistence type="inferred from homology"/>
<dbReference type="Gene3D" id="3.40.50.300">
    <property type="entry name" value="P-loop containing nucleotide triphosphate hydrolases"/>
    <property type="match status" value="2"/>
</dbReference>
<evidence type="ECO:0000256" key="9">
    <source>
        <dbReference type="ARBA" id="ARBA00049563"/>
    </source>
</evidence>
<feature type="site" description="Interaction with substrate tRNA" evidence="10">
    <location>
        <position position="132"/>
    </location>
</feature>
<evidence type="ECO:0000256" key="2">
    <source>
        <dbReference type="ARBA" id="ARBA00003213"/>
    </source>
</evidence>
<dbReference type="AlphaFoldDB" id="A0A9X1QC37"/>
<dbReference type="RefSeq" id="WP_235177042.1">
    <property type="nucleotide sequence ID" value="NZ_JAKFFV010000003.1"/>
</dbReference>
<evidence type="ECO:0000256" key="4">
    <source>
        <dbReference type="ARBA" id="ARBA00022679"/>
    </source>
</evidence>
<dbReference type="Proteomes" id="UP001139411">
    <property type="component" value="Unassembled WGS sequence"/>
</dbReference>